<dbReference type="CDD" id="cd01948">
    <property type="entry name" value="EAL"/>
    <property type="match status" value="1"/>
</dbReference>
<dbReference type="InterPro" id="IPR001610">
    <property type="entry name" value="PAC"/>
</dbReference>
<dbReference type="SUPFAM" id="SSF55785">
    <property type="entry name" value="PYP-like sensor domain (PAS domain)"/>
    <property type="match status" value="4"/>
</dbReference>
<dbReference type="Gene3D" id="3.30.70.270">
    <property type="match status" value="1"/>
</dbReference>
<accession>A0A1X4XXB0</accession>
<dbReference type="CDD" id="cd01949">
    <property type="entry name" value="GGDEF"/>
    <property type="match status" value="1"/>
</dbReference>
<dbReference type="SMART" id="SM00267">
    <property type="entry name" value="GGDEF"/>
    <property type="match status" value="1"/>
</dbReference>
<feature type="domain" description="PAS" evidence="1">
    <location>
        <begin position="420"/>
        <end position="469"/>
    </location>
</feature>
<dbReference type="NCBIfam" id="TIGR00229">
    <property type="entry name" value="sensory_box"/>
    <property type="match status" value="4"/>
</dbReference>
<evidence type="ECO:0000313" key="5">
    <source>
        <dbReference type="Proteomes" id="UP000194141"/>
    </source>
</evidence>
<dbReference type="SMART" id="SM00086">
    <property type="entry name" value="PAC"/>
    <property type="match status" value="4"/>
</dbReference>
<dbReference type="InterPro" id="IPR013655">
    <property type="entry name" value="PAS_fold_3"/>
</dbReference>
<dbReference type="AlphaFoldDB" id="A0A1X4XXB0"/>
<dbReference type="InterPro" id="IPR029787">
    <property type="entry name" value="Nucleotide_cyclase"/>
</dbReference>
<dbReference type="NCBIfam" id="TIGR00254">
    <property type="entry name" value="GGDEF"/>
    <property type="match status" value="1"/>
</dbReference>
<feature type="domain" description="GGDEF" evidence="3">
    <location>
        <begin position="882"/>
        <end position="1015"/>
    </location>
</feature>
<protein>
    <submittedName>
        <fullName evidence="4">Diguanylate cyclase/phosphodiesterase (GGDEF / EAL domains) with PAS/PAC sensor(S)</fullName>
    </submittedName>
</protein>
<dbReference type="RefSeq" id="WP_086034431.1">
    <property type="nucleotide sequence ID" value="NZ_MDSU01000018.1"/>
</dbReference>
<gene>
    <name evidence="4" type="ORF">DESAMIL20_1719</name>
</gene>
<dbReference type="Gene3D" id="3.20.20.450">
    <property type="entry name" value="EAL domain"/>
    <property type="match status" value="1"/>
</dbReference>
<proteinExistence type="predicted"/>
<dbReference type="PROSITE" id="PS50887">
    <property type="entry name" value="GGDEF"/>
    <property type="match status" value="1"/>
</dbReference>
<name>A0A1X4XXB0_9BACT</name>
<dbReference type="InterPro" id="IPR035965">
    <property type="entry name" value="PAS-like_dom_sf"/>
</dbReference>
<dbReference type="STRING" id="1562698.DESAMIL20_1719"/>
<dbReference type="Gene3D" id="3.30.450.20">
    <property type="entry name" value="PAS domain"/>
    <property type="match status" value="4"/>
</dbReference>
<dbReference type="SUPFAM" id="SSF141868">
    <property type="entry name" value="EAL domain-like"/>
    <property type="match status" value="1"/>
</dbReference>
<dbReference type="PANTHER" id="PTHR44757">
    <property type="entry name" value="DIGUANYLATE CYCLASE DGCP"/>
    <property type="match status" value="1"/>
</dbReference>
<keyword evidence="5" id="KW-1185">Reference proteome</keyword>
<dbReference type="Pfam" id="PF13185">
    <property type="entry name" value="GAF_2"/>
    <property type="match status" value="2"/>
</dbReference>
<dbReference type="Pfam" id="PF08447">
    <property type="entry name" value="PAS_3"/>
    <property type="match status" value="1"/>
</dbReference>
<dbReference type="SUPFAM" id="SSF55073">
    <property type="entry name" value="Nucleotide cyclase"/>
    <property type="match status" value="1"/>
</dbReference>
<dbReference type="SMART" id="SM00052">
    <property type="entry name" value="EAL"/>
    <property type="match status" value="1"/>
</dbReference>
<organism evidence="4 5">
    <name type="scientific">Desulfurella amilsii</name>
    <dbReference type="NCBI Taxonomy" id="1562698"/>
    <lineage>
        <taxon>Bacteria</taxon>
        <taxon>Pseudomonadati</taxon>
        <taxon>Campylobacterota</taxon>
        <taxon>Desulfurellia</taxon>
        <taxon>Desulfurellales</taxon>
        <taxon>Desulfurellaceae</taxon>
        <taxon>Desulfurella</taxon>
    </lineage>
</organism>
<dbReference type="PROSITE" id="PS50883">
    <property type="entry name" value="EAL"/>
    <property type="match status" value="1"/>
</dbReference>
<dbReference type="InterPro" id="IPR000160">
    <property type="entry name" value="GGDEF_dom"/>
</dbReference>
<dbReference type="Pfam" id="PF00563">
    <property type="entry name" value="EAL"/>
    <property type="match status" value="1"/>
</dbReference>
<dbReference type="Pfam" id="PF13426">
    <property type="entry name" value="PAS_9"/>
    <property type="match status" value="3"/>
</dbReference>
<evidence type="ECO:0000259" key="3">
    <source>
        <dbReference type="PROSITE" id="PS50887"/>
    </source>
</evidence>
<dbReference type="Proteomes" id="UP000194141">
    <property type="component" value="Unassembled WGS sequence"/>
</dbReference>
<dbReference type="Pfam" id="PF00990">
    <property type="entry name" value="GGDEF"/>
    <property type="match status" value="1"/>
</dbReference>
<dbReference type="SMART" id="SM00091">
    <property type="entry name" value="PAS"/>
    <property type="match status" value="3"/>
</dbReference>
<reference evidence="4 5" key="1">
    <citation type="journal article" date="2017" name="Front. Microbiol.">
        <title>Genome Sequence of Desulfurella amilsii Strain TR1 and Comparative Genomics of Desulfurellaceae Family.</title>
        <authorList>
            <person name="Florentino A.P."/>
            <person name="Stams A.J."/>
            <person name="Sanchez-Andrea I."/>
        </authorList>
    </citation>
    <scope>NUCLEOTIDE SEQUENCE [LARGE SCALE GENOMIC DNA]</scope>
    <source>
        <strain evidence="4 5">TR1</strain>
    </source>
</reference>
<dbReference type="PROSITE" id="PS50112">
    <property type="entry name" value="PAS"/>
    <property type="match status" value="3"/>
</dbReference>
<dbReference type="InterPro" id="IPR003018">
    <property type="entry name" value="GAF"/>
</dbReference>
<dbReference type="OrthoDB" id="7673416at2"/>
<evidence type="ECO:0000313" key="4">
    <source>
        <dbReference type="EMBL" id="OSS42166.1"/>
    </source>
</evidence>
<comment type="caution">
    <text evidence="4">The sequence shown here is derived from an EMBL/GenBank/DDBJ whole genome shotgun (WGS) entry which is preliminary data.</text>
</comment>
<sequence>MKEKLFKKLPIIIYESIVKIKDESVEILSIDLLDSNYIEALTGYTKEELSSPNLWFSKIHEEDKPTVLKKLSLLETSESTSFTYRFLTKNGSYLYLKNNVYITEKNDNVYKNIGFVENLTDLFDLQVQSQESLELFKVLSIKSPVGIYMLGKDSYIYANQKTLDILGYTFDEIKHIKPIDLFYNEKERVKINEILQRRFRGEKFSINYSEIKMLKKDKSIIYANLFANTIKYKNEYVAFGVIIDITEQKLIEKLYFALKEINRLITLENSEDKLLMSICRILVEKLDFGLVSVGYIDAAKNFVVKYANAQNEAILSDFKTLKISTDINTDFGLGVVSRAFNSGAISIVSNVKKDSGLHFWSSYFKKHSILSACAIPILLYGKVQYVILLHSKIANQFREKYLDILKEIQSDISFALQKIKDEQHRVMLDEAIWSSSEWVVITGADGTIEYANKTVSDISGYEAQELIGKKPSVFKSGYHSNDFYKNLWDNLLSGKSYNCSFINKNKNGKLFYLSSLIIPVKINDKVSRFVDLARDITKETKHLQTIENLSSIYATLSEINQLLIYETNEEVIFDKITKILVEYAKFKIAYVALVNYDNDFYIKASNIENPSYKSFLDFVSKQFSILKTLDKDKLYSFPFFKSFKNKRVYIINDASTKALGPFNAEAAKIGIHSCCFLPIIKNSKSIGVIVALSDKINFFNKSIFDLLKEITLDINYALDNLENQRWRNIVMLAIDKNENLIGVMDKDFNIVYVNEAVEKITGFKKDEVIGKHHSIFSSKTHSREFAKNFYNTLKSGKIFSDIITYKTKNETFFNALVSIVPFIEDNQIKYYVIIAKDISREKSLYEKINYLTNFDMTTGLPNRQAFLDYIERFLKRAEIENKIGAVVVINPINFGNINKAYGFELGNQILQAIAKRLGKTVRQIDIVAKLESDKFAVLLKDLSFEEDSLVLMVNIIRVLSDDYNINGNTVKLSFNAGVSLYPKDSKSSKTLLEKAEIAVVDAKEKGEGALGFYRQEVEASAKERLDLRYNLTKAITNREFLVYYQPYFEVKSKKIIGAESLLRWKKDNKIIPPLEFIPFLEETGLILNVEDWIKNEVARDISLRKHKIPISINISPISFKQRHFVNEIVSIIQANLIDPSLIIIEMVERTFVENLPYYKVLFNELKSHNIKLSLDDFGTGYSSLSYLSELPFDYIKIDISFVKKMLFDLKAKSIVETIIYLAHNLGIKTIAEGVETTEQLSMLEQLGCDAVQGFLLSMPLTKEEFDHLIGD</sequence>
<feature type="domain" description="EAL" evidence="2">
    <location>
        <begin position="1024"/>
        <end position="1271"/>
    </location>
</feature>
<dbReference type="InterPro" id="IPR043128">
    <property type="entry name" value="Rev_trsase/Diguanyl_cyclase"/>
</dbReference>
<dbReference type="InterPro" id="IPR052155">
    <property type="entry name" value="Biofilm_reg_signaling"/>
</dbReference>
<feature type="domain" description="PAS" evidence="1">
    <location>
        <begin position="35"/>
        <end position="78"/>
    </location>
</feature>
<dbReference type="PANTHER" id="PTHR44757:SF2">
    <property type="entry name" value="BIOFILM ARCHITECTURE MAINTENANCE PROTEIN MBAA"/>
    <property type="match status" value="1"/>
</dbReference>
<evidence type="ECO:0000259" key="2">
    <source>
        <dbReference type="PROSITE" id="PS50883"/>
    </source>
</evidence>
<dbReference type="EMBL" id="MDSU01000018">
    <property type="protein sequence ID" value="OSS42166.1"/>
    <property type="molecule type" value="Genomic_DNA"/>
</dbReference>
<dbReference type="CDD" id="cd00130">
    <property type="entry name" value="PAS"/>
    <property type="match status" value="4"/>
</dbReference>
<evidence type="ECO:0000259" key="1">
    <source>
        <dbReference type="PROSITE" id="PS50112"/>
    </source>
</evidence>
<feature type="domain" description="PAS" evidence="1">
    <location>
        <begin position="733"/>
        <end position="771"/>
    </location>
</feature>
<dbReference type="InterPro" id="IPR035919">
    <property type="entry name" value="EAL_sf"/>
</dbReference>
<dbReference type="Gene3D" id="3.30.450.40">
    <property type="match status" value="2"/>
</dbReference>
<dbReference type="InterPro" id="IPR000014">
    <property type="entry name" value="PAS"/>
</dbReference>
<dbReference type="InterPro" id="IPR001633">
    <property type="entry name" value="EAL_dom"/>
</dbReference>
<dbReference type="InterPro" id="IPR029016">
    <property type="entry name" value="GAF-like_dom_sf"/>
</dbReference>
<dbReference type="SUPFAM" id="SSF55781">
    <property type="entry name" value="GAF domain-like"/>
    <property type="match status" value="2"/>
</dbReference>